<feature type="non-terminal residue" evidence="2">
    <location>
        <position position="228"/>
    </location>
</feature>
<evidence type="ECO:0000256" key="1">
    <source>
        <dbReference type="SAM" id="MobiDB-lite"/>
    </source>
</evidence>
<name>R7T6T9_CAPTE</name>
<dbReference type="EMBL" id="KB312519">
    <property type="protein sequence ID" value="ELT87090.1"/>
    <property type="molecule type" value="Genomic_DNA"/>
</dbReference>
<dbReference type="AlphaFoldDB" id="R7T6T9"/>
<feature type="region of interest" description="Disordered" evidence="1">
    <location>
        <begin position="182"/>
        <end position="207"/>
    </location>
</feature>
<dbReference type="HOGENOM" id="CLU_1217349_0_0_1"/>
<reference evidence="2 4" key="2">
    <citation type="journal article" date="2013" name="Nature">
        <title>Insights into bilaterian evolution from three spiralian genomes.</title>
        <authorList>
            <person name="Simakov O."/>
            <person name="Marletaz F."/>
            <person name="Cho S.J."/>
            <person name="Edsinger-Gonzales E."/>
            <person name="Havlak P."/>
            <person name="Hellsten U."/>
            <person name="Kuo D.H."/>
            <person name="Larsson T."/>
            <person name="Lv J."/>
            <person name="Arendt D."/>
            <person name="Savage R."/>
            <person name="Osoegawa K."/>
            <person name="de Jong P."/>
            <person name="Grimwood J."/>
            <person name="Chapman J.A."/>
            <person name="Shapiro H."/>
            <person name="Aerts A."/>
            <person name="Otillar R.P."/>
            <person name="Terry A.Y."/>
            <person name="Boore J.L."/>
            <person name="Grigoriev I.V."/>
            <person name="Lindberg D.R."/>
            <person name="Seaver E.C."/>
            <person name="Weisblat D.A."/>
            <person name="Putnam N.H."/>
            <person name="Rokhsar D.S."/>
        </authorList>
    </citation>
    <scope>NUCLEOTIDE SEQUENCE</scope>
    <source>
        <strain evidence="2 4">I ESC-2004</strain>
    </source>
</reference>
<proteinExistence type="predicted"/>
<protein>
    <submittedName>
        <fullName evidence="2 3">Uncharacterized protein</fullName>
    </submittedName>
</protein>
<evidence type="ECO:0000313" key="3">
    <source>
        <dbReference type="EnsemblMetazoa" id="CapteP205822"/>
    </source>
</evidence>
<dbReference type="Proteomes" id="UP000014760">
    <property type="component" value="Unassembled WGS sequence"/>
</dbReference>
<organism evidence="2">
    <name type="scientific">Capitella teleta</name>
    <name type="common">Polychaete worm</name>
    <dbReference type="NCBI Taxonomy" id="283909"/>
    <lineage>
        <taxon>Eukaryota</taxon>
        <taxon>Metazoa</taxon>
        <taxon>Spiralia</taxon>
        <taxon>Lophotrochozoa</taxon>
        <taxon>Annelida</taxon>
        <taxon>Polychaeta</taxon>
        <taxon>Sedentaria</taxon>
        <taxon>Scolecida</taxon>
        <taxon>Capitellidae</taxon>
        <taxon>Capitella</taxon>
    </lineage>
</organism>
<dbReference type="EMBL" id="AMQN01034553">
    <property type="status" value="NOT_ANNOTATED_CDS"/>
    <property type="molecule type" value="Genomic_DNA"/>
</dbReference>
<reference evidence="4" key="1">
    <citation type="submission" date="2012-12" db="EMBL/GenBank/DDBJ databases">
        <authorList>
            <person name="Hellsten U."/>
            <person name="Grimwood J."/>
            <person name="Chapman J.A."/>
            <person name="Shapiro H."/>
            <person name="Aerts A."/>
            <person name="Otillar R.P."/>
            <person name="Terry A.Y."/>
            <person name="Boore J.L."/>
            <person name="Simakov O."/>
            <person name="Marletaz F."/>
            <person name="Cho S.-J."/>
            <person name="Edsinger-Gonzales E."/>
            <person name="Havlak P."/>
            <person name="Kuo D.-H."/>
            <person name="Larsson T."/>
            <person name="Lv J."/>
            <person name="Arendt D."/>
            <person name="Savage R."/>
            <person name="Osoegawa K."/>
            <person name="de Jong P."/>
            <person name="Lindberg D.R."/>
            <person name="Seaver E.C."/>
            <person name="Weisblat D.A."/>
            <person name="Putnam N.H."/>
            <person name="Grigoriev I.V."/>
            <person name="Rokhsar D.S."/>
        </authorList>
    </citation>
    <scope>NUCLEOTIDE SEQUENCE</scope>
    <source>
        <strain evidence="4">I ESC-2004</strain>
    </source>
</reference>
<accession>R7T6T9</accession>
<evidence type="ECO:0000313" key="2">
    <source>
        <dbReference type="EMBL" id="ELT87090.1"/>
    </source>
</evidence>
<gene>
    <name evidence="2" type="ORF">CAPTEDRAFT_205822</name>
</gene>
<evidence type="ECO:0000313" key="4">
    <source>
        <dbReference type="Proteomes" id="UP000014760"/>
    </source>
</evidence>
<feature type="compositionally biased region" description="Polar residues" evidence="1">
    <location>
        <begin position="184"/>
        <end position="207"/>
    </location>
</feature>
<dbReference type="EnsemblMetazoa" id="CapteT205822">
    <property type="protein sequence ID" value="CapteP205822"/>
    <property type="gene ID" value="CapteG205822"/>
</dbReference>
<sequence>MSKQARKQEKPDRTLPSDADVLRGIHQKNRSANIRFEKFLGQLDLEQKSCVNSMTRDQKSVKKKLAVFKEARSRALDQYLCLRNVGNDCDACKTEIHTLRTKGVLGKYPQDIALFTPIVSGPTKAKEADNEVNKAKEVHNSLITRLGRPYNTLAICLDKEEEKSRDVHQCARGTFKLPNLFGKSESNASRRGTATRNMPASTSVSESNSFLHAIPGSQCAKLGATNKG</sequence>
<reference evidence="3" key="3">
    <citation type="submission" date="2015-06" db="UniProtKB">
        <authorList>
            <consortium name="EnsemblMetazoa"/>
        </authorList>
    </citation>
    <scope>IDENTIFICATION</scope>
</reference>
<keyword evidence="4" id="KW-1185">Reference proteome</keyword>